<dbReference type="PANTHER" id="PTHR43433:SF5">
    <property type="entry name" value="AB HYDROLASE-1 DOMAIN-CONTAINING PROTEIN"/>
    <property type="match status" value="1"/>
</dbReference>
<dbReference type="GO" id="GO:0016787">
    <property type="term" value="F:hydrolase activity"/>
    <property type="evidence" value="ECO:0007669"/>
    <property type="project" value="UniProtKB-KW"/>
</dbReference>
<keyword evidence="2" id="KW-0378">Hydrolase</keyword>
<dbReference type="InterPro" id="IPR050471">
    <property type="entry name" value="AB_hydrolase"/>
</dbReference>
<dbReference type="Proteomes" id="UP000295511">
    <property type="component" value="Unassembled WGS sequence"/>
</dbReference>
<reference evidence="2 3" key="1">
    <citation type="submission" date="2019-03" db="EMBL/GenBank/DDBJ databases">
        <title>Whole genome sequence of Arthrobacter sp JH1-1.</title>
        <authorList>
            <person name="Trinh H.N."/>
        </authorList>
    </citation>
    <scope>NUCLEOTIDE SEQUENCE [LARGE SCALE GENOMIC DNA]</scope>
    <source>
        <strain evidence="2 3">JH1-1</strain>
    </source>
</reference>
<sequence length="266" mass="27472">MSTTSNPTDGTPIAFDAAGEGPAVVLLHGSALSRAIWRGLGYVQALDGFTVVRVDLRGHGRSGKPYDPEAYRMPLVIEDVLAVMDAVGAERAHVVGYSFGARVGFALAAAAPARIASLATLGGTYRSQRGEVEKVFFSGYLDAIRSGGMTAFADGFAAAGNVLDPASRAAFLANDAGALAAYFEATEAGEGLPEAVLAQLALPALLFAGTGDPQRLEQSKRAAELMPNARFVELPGRSHASTLSPAGPVLEELVPFLRGNAGLGSR</sequence>
<dbReference type="PANTHER" id="PTHR43433">
    <property type="entry name" value="HYDROLASE, ALPHA/BETA FOLD FAMILY PROTEIN"/>
    <property type="match status" value="1"/>
</dbReference>
<dbReference type="OrthoDB" id="9804723at2"/>
<evidence type="ECO:0000313" key="2">
    <source>
        <dbReference type="EMBL" id="TDF97333.1"/>
    </source>
</evidence>
<dbReference type="SUPFAM" id="SSF53474">
    <property type="entry name" value="alpha/beta-Hydrolases"/>
    <property type="match status" value="1"/>
</dbReference>
<name>A0A4R5KNS3_9MICC</name>
<feature type="domain" description="AB hydrolase-1" evidence="1">
    <location>
        <begin position="22"/>
        <end position="162"/>
    </location>
</feature>
<accession>A0A4R5KNS3</accession>
<protein>
    <submittedName>
        <fullName evidence="2">Alpha/beta fold hydrolase</fullName>
    </submittedName>
</protein>
<organism evidence="2 3">
    <name type="scientific">Arthrobacter terricola</name>
    <dbReference type="NCBI Taxonomy" id="2547396"/>
    <lineage>
        <taxon>Bacteria</taxon>
        <taxon>Bacillati</taxon>
        <taxon>Actinomycetota</taxon>
        <taxon>Actinomycetes</taxon>
        <taxon>Micrococcales</taxon>
        <taxon>Micrococcaceae</taxon>
        <taxon>Arthrobacter</taxon>
    </lineage>
</organism>
<evidence type="ECO:0000259" key="1">
    <source>
        <dbReference type="Pfam" id="PF00561"/>
    </source>
</evidence>
<proteinExistence type="predicted"/>
<gene>
    <name evidence="2" type="ORF">E1809_08195</name>
</gene>
<dbReference type="AlphaFoldDB" id="A0A4R5KNS3"/>
<evidence type="ECO:0000313" key="3">
    <source>
        <dbReference type="Proteomes" id="UP000295511"/>
    </source>
</evidence>
<dbReference type="Gene3D" id="3.40.50.1820">
    <property type="entry name" value="alpha/beta hydrolase"/>
    <property type="match status" value="1"/>
</dbReference>
<dbReference type="RefSeq" id="WP_133203741.1">
    <property type="nucleotide sequence ID" value="NZ_SMRU01000008.1"/>
</dbReference>
<dbReference type="InterPro" id="IPR029058">
    <property type="entry name" value="AB_hydrolase_fold"/>
</dbReference>
<dbReference type="EMBL" id="SMRU01000008">
    <property type="protein sequence ID" value="TDF97333.1"/>
    <property type="molecule type" value="Genomic_DNA"/>
</dbReference>
<keyword evidence="3" id="KW-1185">Reference proteome</keyword>
<dbReference type="Pfam" id="PF00561">
    <property type="entry name" value="Abhydrolase_1"/>
    <property type="match status" value="1"/>
</dbReference>
<dbReference type="InterPro" id="IPR000073">
    <property type="entry name" value="AB_hydrolase_1"/>
</dbReference>
<comment type="caution">
    <text evidence="2">The sequence shown here is derived from an EMBL/GenBank/DDBJ whole genome shotgun (WGS) entry which is preliminary data.</text>
</comment>